<dbReference type="EMBL" id="CAEZZS010000084">
    <property type="protein sequence ID" value="CAB4785569.1"/>
    <property type="molecule type" value="Genomic_DNA"/>
</dbReference>
<keyword evidence="5" id="KW-0119">Carbohydrate metabolism</keyword>
<comment type="subunit">
    <text evidence="3">Homotrimer.</text>
</comment>
<dbReference type="AlphaFoldDB" id="A0A6J6NTQ1"/>
<comment type="pathway">
    <text evidence="1">Carbohydrate acid metabolism.</text>
</comment>
<evidence type="ECO:0000313" key="9">
    <source>
        <dbReference type="EMBL" id="CAB4870258.1"/>
    </source>
</evidence>
<dbReference type="Pfam" id="PF01081">
    <property type="entry name" value="Aldolase"/>
    <property type="match status" value="1"/>
</dbReference>
<evidence type="ECO:0000256" key="5">
    <source>
        <dbReference type="ARBA" id="ARBA00023277"/>
    </source>
</evidence>
<dbReference type="SUPFAM" id="SSF51569">
    <property type="entry name" value="Aldolase"/>
    <property type="match status" value="1"/>
</dbReference>
<dbReference type="EMBL" id="CAEZXH010000060">
    <property type="protein sequence ID" value="CAB4688088.1"/>
    <property type="molecule type" value="Genomic_DNA"/>
</dbReference>
<dbReference type="EMBL" id="CAEZUJ010000025">
    <property type="protein sequence ID" value="CAB4600849.1"/>
    <property type="molecule type" value="Genomic_DNA"/>
</dbReference>
<dbReference type="InterPro" id="IPR031338">
    <property type="entry name" value="KDPG/KHG_AS_2"/>
</dbReference>
<name>A0A6J6NTQ1_9ZZZZ</name>
<evidence type="ECO:0000313" key="7">
    <source>
        <dbReference type="EMBL" id="CAB4688088.1"/>
    </source>
</evidence>
<dbReference type="NCBIfam" id="TIGR01182">
    <property type="entry name" value="eda"/>
    <property type="match status" value="1"/>
</dbReference>
<evidence type="ECO:0000256" key="1">
    <source>
        <dbReference type="ARBA" id="ARBA00004761"/>
    </source>
</evidence>
<proteinExistence type="inferred from homology"/>
<gene>
    <name evidence="6" type="ORF">UFOPK1811_00784</name>
    <name evidence="7" type="ORF">UFOPK2360_00970</name>
    <name evidence="8" type="ORF">UFOPK2922_01316</name>
    <name evidence="9" type="ORF">UFOPK3306_00888</name>
</gene>
<evidence type="ECO:0000313" key="8">
    <source>
        <dbReference type="EMBL" id="CAB4785569.1"/>
    </source>
</evidence>
<dbReference type="Gene3D" id="3.20.20.70">
    <property type="entry name" value="Aldolase class I"/>
    <property type="match status" value="1"/>
</dbReference>
<dbReference type="GO" id="GO:0016829">
    <property type="term" value="F:lyase activity"/>
    <property type="evidence" value="ECO:0007669"/>
    <property type="project" value="UniProtKB-KW"/>
</dbReference>
<evidence type="ECO:0000256" key="4">
    <source>
        <dbReference type="ARBA" id="ARBA00023239"/>
    </source>
</evidence>
<dbReference type="PANTHER" id="PTHR30246:SF1">
    <property type="entry name" value="2-DEHYDRO-3-DEOXY-6-PHOSPHOGALACTONATE ALDOLASE-RELATED"/>
    <property type="match status" value="1"/>
</dbReference>
<accession>A0A6J6NTQ1</accession>
<reference evidence="7" key="1">
    <citation type="submission" date="2020-05" db="EMBL/GenBank/DDBJ databases">
        <authorList>
            <person name="Chiriac C."/>
            <person name="Salcher M."/>
            <person name="Ghai R."/>
            <person name="Kavagutti S V."/>
        </authorList>
    </citation>
    <scope>NUCLEOTIDE SEQUENCE</scope>
</reference>
<comment type="similarity">
    <text evidence="2">Belongs to the KHG/KDPG aldolase family.</text>
</comment>
<organism evidence="7">
    <name type="scientific">freshwater metagenome</name>
    <dbReference type="NCBI Taxonomy" id="449393"/>
    <lineage>
        <taxon>unclassified sequences</taxon>
        <taxon>metagenomes</taxon>
        <taxon>ecological metagenomes</taxon>
    </lineage>
</organism>
<dbReference type="InterPro" id="IPR000887">
    <property type="entry name" value="Aldlse_KDPG_KHG"/>
</dbReference>
<dbReference type="InterPro" id="IPR013785">
    <property type="entry name" value="Aldolase_TIM"/>
</dbReference>
<keyword evidence="4" id="KW-0456">Lyase</keyword>
<sequence>MSVVDTLLKSGAVAIVRTADQASCQEAADAIVGSGLTSIEITLTTPGAFDVIASLAARKNVCVGVGTVLTIADVANAAKAGATFVVSPNTNPEVIAATKKAGLISIPGVATPSDVATALSAGADVLKLFPASSYGPAHLKALRDPFPGNLWCPTGGLSVAAVPDWFAAGANMVGLGGPLLKGGLSAIPANVAAFLAVVAQVREINS</sequence>
<dbReference type="CDD" id="cd00452">
    <property type="entry name" value="KDPG_aldolase"/>
    <property type="match status" value="1"/>
</dbReference>
<evidence type="ECO:0000256" key="2">
    <source>
        <dbReference type="ARBA" id="ARBA00006906"/>
    </source>
</evidence>
<evidence type="ECO:0000313" key="6">
    <source>
        <dbReference type="EMBL" id="CAB4600849.1"/>
    </source>
</evidence>
<evidence type="ECO:0000256" key="3">
    <source>
        <dbReference type="ARBA" id="ARBA00011233"/>
    </source>
</evidence>
<protein>
    <submittedName>
        <fullName evidence="7">Unannotated protein</fullName>
    </submittedName>
</protein>
<dbReference type="EMBL" id="CAFBLI010000065">
    <property type="protein sequence ID" value="CAB4870258.1"/>
    <property type="molecule type" value="Genomic_DNA"/>
</dbReference>
<dbReference type="PROSITE" id="PS00160">
    <property type="entry name" value="ALDOLASE_KDPG_KHG_2"/>
    <property type="match status" value="1"/>
</dbReference>
<dbReference type="PANTHER" id="PTHR30246">
    <property type="entry name" value="2-KETO-3-DEOXY-6-PHOSPHOGLUCONATE ALDOLASE"/>
    <property type="match status" value="1"/>
</dbReference>